<name>A0A0G0LTF3_9BACT</name>
<reference evidence="4 5" key="1">
    <citation type="journal article" date="2015" name="Nature">
        <title>rRNA introns, odd ribosomes, and small enigmatic genomes across a large radiation of phyla.</title>
        <authorList>
            <person name="Brown C.T."/>
            <person name="Hug L.A."/>
            <person name="Thomas B.C."/>
            <person name="Sharon I."/>
            <person name="Castelle C.J."/>
            <person name="Singh A."/>
            <person name="Wilkins M.J."/>
            <person name="Williams K.H."/>
            <person name="Banfield J.F."/>
        </authorList>
    </citation>
    <scope>NUCLEOTIDE SEQUENCE [LARGE SCALE GENOMIC DNA]</scope>
</reference>
<feature type="domain" description="ABC-type uncharacterised transport system" evidence="2">
    <location>
        <begin position="204"/>
        <end position="430"/>
    </location>
</feature>
<keyword evidence="1" id="KW-0472">Membrane</keyword>
<evidence type="ECO:0000256" key="1">
    <source>
        <dbReference type="SAM" id="Phobius"/>
    </source>
</evidence>
<keyword evidence="1" id="KW-1133">Transmembrane helix</keyword>
<dbReference type="AlphaFoldDB" id="A0A0G0LTF3"/>
<dbReference type="EMBL" id="LBVR01000018">
    <property type="protein sequence ID" value="KKQ91260.1"/>
    <property type="molecule type" value="Genomic_DNA"/>
</dbReference>
<gene>
    <name evidence="4" type="ORF">UT14_C0018G0015</name>
</gene>
<comment type="caution">
    <text evidence="4">The sequence shown here is derived from an EMBL/GenBank/DDBJ whole genome shotgun (WGS) entry which is preliminary data.</text>
</comment>
<organism evidence="4 5">
    <name type="scientific">Candidatus Shapirobacteria bacterium GW2011_GWE1_38_92</name>
    <dbReference type="NCBI Taxonomy" id="1618489"/>
    <lineage>
        <taxon>Bacteria</taxon>
        <taxon>Candidatus Shapironibacteriota</taxon>
    </lineage>
</organism>
<proteinExistence type="predicted"/>
<accession>A0A0G0LTF3</accession>
<evidence type="ECO:0000259" key="2">
    <source>
        <dbReference type="Pfam" id="PF09822"/>
    </source>
</evidence>
<feature type="transmembrane region" description="Helical" evidence="1">
    <location>
        <begin position="477"/>
        <end position="496"/>
    </location>
</feature>
<dbReference type="Pfam" id="PF09822">
    <property type="entry name" value="ABC_transp_aux"/>
    <property type="match status" value="1"/>
</dbReference>
<evidence type="ECO:0000313" key="5">
    <source>
        <dbReference type="Proteomes" id="UP000033841"/>
    </source>
</evidence>
<evidence type="ECO:0000313" key="4">
    <source>
        <dbReference type="EMBL" id="KKQ91260.1"/>
    </source>
</evidence>
<dbReference type="Pfam" id="PF23357">
    <property type="entry name" value="DUF7088"/>
    <property type="match status" value="1"/>
</dbReference>
<keyword evidence="1" id="KW-0812">Transmembrane</keyword>
<sequence length="506" mass="58093">MVKIDLKRKFVKFKKKLRLFFKKTEPFLVKLRPYLFEISIIAAIVFLNLLVLYLPQSKIDLTKDKVHSLSPQSIKIIKNLNNFVKITVYQSDDLPLELKPLVGNFKSILEEFKRINPNGFKVTYLDPSKDEETRENANKQGIRAIQFSTINSDKYEVKSGYFGLIVEYGGKSEVLPVAGDVGNLEYFLVSTIKKIDQKDVSKVFMAEDNDLKNTEYKYFRQFLNQNYTVEEADLENLNEEKKAVLILAGSFEGTNENVNKNLKDWVKNGNSLIIFWNRINIDERMQARDVTSDGLNDFLKGVGIEVKRGLVSDPSASVANFKTNSGSFLTEYPYWPEVKTENMNSEIPVMSGVNSLSFEWISPIYAFEKFKILFSSSYESILDEKFTNISPPVSNNSLGKDKKKMILGALRTDTVKIAVVGDADFIKDRFVVNHQGNMIFGLNLVDYLSNDDSLLEIRSKSINDSRIKEVKDQQKNLIKTINMLAPIVILILIYLFTWKRRKLIKF</sequence>
<dbReference type="InterPro" id="IPR055396">
    <property type="entry name" value="DUF7088"/>
</dbReference>
<dbReference type="Proteomes" id="UP000033841">
    <property type="component" value="Unassembled WGS sequence"/>
</dbReference>
<feature type="domain" description="DUF7088" evidence="3">
    <location>
        <begin position="63"/>
        <end position="166"/>
    </location>
</feature>
<dbReference type="InterPro" id="IPR019196">
    <property type="entry name" value="ABC_transp_unknown"/>
</dbReference>
<evidence type="ECO:0000259" key="3">
    <source>
        <dbReference type="Pfam" id="PF23357"/>
    </source>
</evidence>
<feature type="transmembrane region" description="Helical" evidence="1">
    <location>
        <begin position="34"/>
        <end position="54"/>
    </location>
</feature>
<protein>
    <submittedName>
        <fullName evidence="4">Uncharacterized protein</fullName>
    </submittedName>
</protein>